<dbReference type="GO" id="GO:0005975">
    <property type="term" value="P:carbohydrate metabolic process"/>
    <property type="evidence" value="ECO:0007669"/>
    <property type="project" value="InterPro"/>
</dbReference>
<dbReference type="PANTHER" id="PTHR10587">
    <property type="entry name" value="GLYCOSYL TRANSFERASE-RELATED"/>
    <property type="match status" value="1"/>
</dbReference>
<comment type="caution">
    <text evidence="2">The sequence shown here is derived from an EMBL/GenBank/DDBJ whole genome shotgun (WGS) entry which is preliminary data.</text>
</comment>
<dbReference type="SUPFAM" id="SSF88713">
    <property type="entry name" value="Glycoside hydrolase/deacetylase"/>
    <property type="match status" value="1"/>
</dbReference>
<evidence type="ECO:0000313" key="3">
    <source>
        <dbReference type="Proteomes" id="UP000610746"/>
    </source>
</evidence>
<organism evidence="2 3">
    <name type="scientific">Frigoriflavimonas asaccharolytica</name>
    <dbReference type="NCBI Taxonomy" id="2735899"/>
    <lineage>
        <taxon>Bacteria</taxon>
        <taxon>Pseudomonadati</taxon>
        <taxon>Bacteroidota</taxon>
        <taxon>Flavobacteriia</taxon>
        <taxon>Flavobacteriales</taxon>
        <taxon>Weeksellaceae</taxon>
        <taxon>Frigoriflavimonas</taxon>
    </lineage>
</organism>
<dbReference type="RefSeq" id="WP_173778150.1">
    <property type="nucleotide sequence ID" value="NZ_JABSNO010000003.1"/>
</dbReference>
<name>A0A8J8G597_9FLAO</name>
<dbReference type="InterPro" id="IPR011330">
    <property type="entry name" value="Glyco_hydro/deAcase_b/a-brl"/>
</dbReference>
<dbReference type="InterPro" id="IPR002509">
    <property type="entry name" value="NODB_dom"/>
</dbReference>
<feature type="domain" description="NodB homology" evidence="1">
    <location>
        <begin position="72"/>
        <end position="280"/>
    </location>
</feature>
<reference evidence="2" key="1">
    <citation type="submission" date="2020-05" db="EMBL/GenBank/DDBJ databases">
        <title>Genomic Encyclopedia of Type Strains, Phase IV (KMG-V): Genome sequencing to study the core and pangenomes of soil and plant-associated prokaryotes.</title>
        <authorList>
            <person name="Whitman W."/>
        </authorList>
    </citation>
    <scope>NUCLEOTIDE SEQUENCE</scope>
    <source>
        <strain evidence="2">16F</strain>
    </source>
</reference>
<dbReference type="PANTHER" id="PTHR10587:SF125">
    <property type="entry name" value="POLYSACCHARIDE DEACETYLASE YHEN-RELATED"/>
    <property type="match status" value="1"/>
</dbReference>
<dbReference type="Pfam" id="PF01522">
    <property type="entry name" value="Polysacc_deac_1"/>
    <property type="match status" value="1"/>
</dbReference>
<dbReference type="Proteomes" id="UP000610746">
    <property type="component" value="Unassembled WGS sequence"/>
</dbReference>
<dbReference type="EMBL" id="JABSNO010000003">
    <property type="protein sequence ID" value="NRS91526.1"/>
    <property type="molecule type" value="Genomic_DNA"/>
</dbReference>
<keyword evidence="3" id="KW-1185">Reference proteome</keyword>
<proteinExistence type="predicted"/>
<dbReference type="InterPro" id="IPR050248">
    <property type="entry name" value="Polysacc_deacetylase_ArnD"/>
</dbReference>
<accession>A0A8J8G597</accession>
<evidence type="ECO:0000259" key="1">
    <source>
        <dbReference type="PROSITE" id="PS51677"/>
    </source>
</evidence>
<dbReference type="Gene3D" id="3.20.20.370">
    <property type="entry name" value="Glycoside hydrolase/deacetylase"/>
    <property type="match status" value="1"/>
</dbReference>
<gene>
    <name evidence="2" type="ORF">HNQ03_000593</name>
</gene>
<protein>
    <submittedName>
        <fullName evidence="2">Peptidoglycan/xylan/chitin deacetylase (PgdA/CDA1 family)</fullName>
    </submittedName>
</protein>
<dbReference type="AlphaFoldDB" id="A0A8J8G597"/>
<dbReference type="PROSITE" id="PS51677">
    <property type="entry name" value="NODB"/>
    <property type="match status" value="1"/>
</dbReference>
<dbReference type="GO" id="GO:0016810">
    <property type="term" value="F:hydrolase activity, acting on carbon-nitrogen (but not peptide) bonds"/>
    <property type="evidence" value="ECO:0007669"/>
    <property type="project" value="InterPro"/>
</dbReference>
<evidence type="ECO:0000313" key="2">
    <source>
        <dbReference type="EMBL" id="NRS91526.1"/>
    </source>
</evidence>
<sequence length="293" mass="33822">MKKFSATEPKVKILVGFAVLFASAISYHFLKSNVGDQKKIATMKSSHKDEEKIKKDAKDNYVENPEIVDERRTLYFTFDDGPNNGTDNLIKIIDEAKIPVTTFIVAKHAKSSSFQKKMYEQLEADSLFEIANHSYSHAKNQYSEFYKNPENVLADFRNAKDSLNLKTKIVRTPGRNIWRMKNVNSTDIKSSKSAADLLYKDGFKVVGWDLEWRPTKDMKLAEDHKVMIANIDSIFKNNLEKTSKHLVILTHDQYLRDENSVKELKLLIASLQKSKKYQFKKISEYPEIRGILD</sequence>